<dbReference type="AlphaFoldDB" id="A0A813KD13"/>
<gene>
    <name evidence="1" type="ORF">PGLA2088_LOCUS30833</name>
</gene>
<organism evidence="1 2">
    <name type="scientific">Polarella glacialis</name>
    <name type="common">Dinoflagellate</name>
    <dbReference type="NCBI Taxonomy" id="89957"/>
    <lineage>
        <taxon>Eukaryota</taxon>
        <taxon>Sar</taxon>
        <taxon>Alveolata</taxon>
        <taxon>Dinophyceae</taxon>
        <taxon>Suessiales</taxon>
        <taxon>Suessiaceae</taxon>
        <taxon>Polarella</taxon>
    </lineage>
</organism>
<reference evidence="1" key="1">
    <citation type="submission" date="2021-02" db="EMBL/GenBank/DDBJ databases">
        <authorList>
            <person name="Dougan E. K."/>
            <person name="Rhodes N."/>
            <person name="Thang M."/>
            <person name="Chan C."/>
        </authorList>
    </citation>
    <scope>NUCLEOTIDE SEQUENCE</scope>
</reference>
<comment type="caution">
    <text evidence="1">The sequence shown here is derived from an EMBL/GenBank/DDBJ whole genome shotgun (WGS) entry which is preliminary data.</text>
</comment>
<accession>A0A813KD13</accession>
<evidence type="ECO:0000313" key="1">
    <source>
        <dbReference type="EMBL" id="CAE8698658.1"/>
    </source>
</evidence>
<proteinExistence type="predicted"/>
<sequence length="155" mass="17213">MCFDPKNGGTPPGFYTEYVQQIQEIIIENAAQEFHAIWKANQQQGVPKVEATKLISGKITKMQDSIMDTFQKMSENERSNLVRQVLSRAVPPVMVRHLGIDGILKNVPASYITALVSAWIASRFVYKNGINTSEVSFFFFLKSLLTADGDPNGAA</sequence>
<protein>
    <submittedName>
        <fullName evidence="1">Uncharacterized protein</fullName>
    </submittedName>
</protein>
<dbReference type="EMBL" id="CAJNNW010029028">
    <property type="protein sequence ID" value="CAE8698658.1"/>
    <property type="molecule type" value="Genomic_DNA"/>
</dbReference>
<name>A0A813KD13_POLGL</name>
<dbReference type="Proteomes" id="UP000626109">
    <property type="component" value="Unassembled WGS sequence"/>
</dbReference>
<evidence type="ECO:0000313" key="2">
    <source>
        <dbReference type="Proteomes" id="UP000626109"/>
    </source>
</evidence>